<evidence type="ECO:0000313" key="2">
    <source>
        <dbReference type="EMBL" id="QQP14916.1"/>
    </source>
</evidence>
<name>A0ABX7AYR9_9BACI</name>
<sequence>MLIDAIVLLFFDNIFLNLSADLDRFFASWLLRAYSLIFITSFVKASFVKKKTIHSSI</sequence>
<reference evidence="2 3" key="1">
    <citation type="submission" date="2020-01" db="EMBL/GenBank/DDBJ databases">
        <authorList>
            <person name="Liu G."/>
            <person name="Liu B."/>
        </authorList>
    </citation>
    <scope>NUCLEOTIDE SEQUENCE [LARGE SCALE GENOMIC DNA]</scope>
    <source>
        <strain evidence="2 3">FJAT-51161</strain>
    </source>
</reference>
<evidence type="ECO:0000256" key="1">
    <source>
        <dbReference type="SAM" id="Phobius"/>
    </source>
</evidence>
<organism evidence="2 3">
    <name type="scientific">Lysinibacillus agricola</name>
    <dbReference type="NCBI Taxonomy" id="2590012"/>
    <lineage>
        <taxon>Bacteria</taxon>
        <taxon>Bacillati</taxon>
        <taxon>Bacillota</taxon>
        <taxon>Bacilli</taxon>
        <taxon>Bacillales</taxon>
        <taxon>Bacillaceae</taxon>
        <taxon>Lysinibacillus</taxon>
    </lineage>
</organism>
<proteinExistence type="predicted"/>
<keyword evidence="1" id="KW-1133">Transmembrane helix</keyword>
<gene>
    <name evidence="2" type="ORF">FJQ98_10220</name>
</gene>
<protein>
    <submittedName>
        <fullName evidence="2">DUF5367 family protein</fullName>
    </submittedName>
</protein>
<dbReference type="Pfam" id="PF17329">
    <property type="entry name" value="DUF5367"/>
    <property type="match status" value="1"/>
</dbReference>
<evidence type="ECO:0000313" key="3">
    <source>
        <dbReference type="Proteomes" id="UP000596049"/>
    </source>
</evidence>
<keyword evidence="1" id="KW-0472">Membrane</keyword>
<keyword evidence="3" id="KW-1185">Reference proteome</keyword>
<dbReference type="InterPro" id="IPR020509">
    <property type="entry name" value="Uncharacterised_YnzE"/>
</dbReference>
<dbReference type="EMBL" id="CP067341">
    <property type="protein sequence ID" value="QQP14916.1"/>
    <property type="molecule type" value="Genomic_DNA"/>
</dbReference>
<dbReference type="Proteomes" id="UP000596049">
    <property type="component" value="Chromosome"/>
</dbReference>
<feature type="transmembrane region" description="Helical" evidence="1">
    <location>
        <begin position="26"/>
        <end position="47"/>
    </location>
</feature>
<accession>A0ABX7AYR9</accession>
<keyword evidence="1" id="KW-0812">Transmembrane</keyword>